<dbReference type="EC" id="2.7.11.22" evidence="2"/>
<dbReference type="Gene3D" id="3.30.200.20">
    <property type="entry name" value="Phosphorylase Kinase, domain 1"/>
    <property type="match status" value="1"/>
</dbReference>
<evidence type="ECO:0000256" key="4">
    <source>
        <dbReference type="ARBA" id="ARBA00022679"/>
    </source>
</evidence>
<evidence type="ECO:0000313" key="15">
    <source>
        <dbReference type="Proteomes" id="UP000265515"/>
    </source>
</evidence>
<dbReference type="Proteomes" id="UP000265515">
    <property type="component" value="Unassembled WGS sequence"/>
</dbReference>
<dbReference type="OMA" id="KITFPYH"/>
<dbReference type="FunFam" id="1.10.510.10:FF:000624">
    <property type="entry name" value="Mitogen-activated protein kinase"/>
    <property type="match status" value="1"/>
</dbReference>
<evidence type="ECO:0000256" key="9">
    <source>
        <dbReference type="ARBA" id="ARBA00048367"/>
    </source>
</evidence>
<evidence type="ECO:0000256" key="8">
    <source>
        <dbReference type="ARBA" id="ARBA00047811"/>
    </source>
</evidence>
<evidence type="ECO:0000256" key="6">
    <source>
        <dbReference type="ARBA" id="ARBA00022777"/>
    </source>
</evidence>
<accession>A0A388JUL4</accession>
<reference evidence="14 15" key="1">
    <citation type="journal article" date="2018" name="Cell">
        <title>The Chara Genome: Secondary Complexity and Implications for Plant Terrestrialization.</title>
        <authorList>
            <person name="Nishiyama T."/>
            <person name="Sakayama H."/>
            <person name="Vries J.D."/>
            <person name="Buschmann H."/>
            <person name="Saint-Marcoux D."/>
            <person name="Ullrich K.K."/>
            <person name="Haas F.B."/>
            <person name="Vanderstraeten L."/>
            <person name="Becker D."/>
            <person name="Lang D."/>
            <person name="Vosolsobe S."/>
            <person name="Rombauts S."/>
            <person name="Wilhelmsson P.K.I."/>
            <person name="Janitza P."/>
            <person name="Kern R."/>
            <person name="Heyl A."/>
            <person name="Rumpler F."/>
            <person name="Villalobos L.I.A.C."/>
            <person name="Clay J.M."/>
            <person name="Skokan R."/>
            <person name="Toyoda A."/>
            <person name="Suzuki Y."/>
            <person name="Kagoshima H."/>
            <person name="Schijlen E."/>
            <person name="Tajeshwar N."/>
            <person name="Catarino B."/>
            <person name="Hetherington A.J."/>
            <person name="Saltykova A."/>
            <person name="Bonnot C."/>
            <person name="Breuninger H."/>
            <person name="Symeonidi A."/>
            <person name="Radhakrishnan G.V."/>
            <person name="Van Nieuwerburgh F."/>
            <person name="Deforce D."/>
            <person name="Chang C."/>
            <person name="Karol K.G."/>
            <person name="Hedrich R."/>
            <person name="Ulvskov P."/>
            <person name="Glockner G."/>
            <person name="Delwiche C.F."/>
            <person name="Petrasek J."/>
            <person name="Van de Peer Y."/>
            <person name="Friml J."/>
            <person name="Beilby M."/>
            <person name="Dolan L."/>
            <person name="Kohara Y."/>
            <person name="Sugano S."/>
            <person name="Fujiyama A."/>
            <person name="Delaux P.-M."/>
            <person name="Quint M."/>
            <person name="TheiBen G."/>
            <person name="Hagemann M."/>
            <person name="Harholt J."/>
            <person name="Dunand C."/>
            <person name="Zachgo S."/>
            <person name="Langdale J."/>
            <person name="Maumus F."/>
            <person name="Straeten D.V.D."/>
            <person name="Gould S.B."/>
            <person name="Rensing S.A."/>
        </authorList>
    </citation>
    <scope>NUCLEOTIDE SEQUENCE [LARGE SCALE GENOMIC DNA]</scope>
    <source>
        <strain evidence="14 15">S276</strain>
    </source>
</reference>
<dbReference type="PANTHER" id="PTHR24056">
    <property type="entry name" value="CELL DIVISION PROTEIN KINASE"/>
    <property type="match status" value="1"/>
</dbReference>
<evidence type="ECO:0000256" key="1">
    <source>
        <dbReference type="ARBA" id="ARBA00006485"/>
    </source>
</evidence>
<keyword evidence="3 11" id="KW-0723">Serine/threonine-protein kinase</keyword>
<feature type="binding site" evidence="10">
    <location>
        <position position="61"/>
    </location>
    <ligand>
        <name>ATP</name>
        <dbReference type="ChEBI" id="CHEBI:30616"/>
    </ligand>
</feature>
<keyword evidence="4" id="KW-0808">Transferase</keyword>
<gene>
    <name evidence="14" type="ORF">CBR_g21814</name>
</gene>
<evidence type="ECO:0000256" key="7">
    <source>
        <dbReference type="ARBA" id="ARBA00022840"/>
    </source>
</evidence>
<comment type="similarity">
    <text evidence="1">Belongs to the protein kinase superfamily. CMGC Ser/Thr protein kinase family. CDC2/CDKX subfamily.</text>
</comment>
<dbReference type="PROSITE" id="PS00107">
    <property type="entry name" value="PROTEIN_KINASE_ATP"/>
    <property type="match status" value="1"/>
</dbReference>
<comment type="catalytic activity">
    <reaction evidence="9">
        <text>L-seryl-[protein] + ATP = O-phospho-L-seryl-[protein] + ADP + H(+)</text>
        <dbReference type="Rhea" id="RHEA:17989"/>
        <dbReference type="Rhea" id="RHEA-COMP:9863"/>
        <dbReference type="Rhea" id="RHEA-COMP:11604"/>
        <dbReference type="ChEBI" id="CHEBI:15378"/>
        <dbReference type="ChEBI" id="CHEBI:29999"/>
        <dbReference type="ChEBI" id="CHEBI:30616"/>
        <dbReference type="ChEBI" id="CHEBI:83421"/>
        <dbReference type="ChEBI" id="CHEBI:456216"/>
        <dbReference type="EC" id="2.7.11.22"/>
    </reaction>
</comment>
<dbReference type="PROSITE" id="PS00108">
    <property type="entry name" value="PROTEIN_KINASE_ST"/>
    <property type="match status" value="1"/>
</dbReference>
<evidence type="ECO:0000313" key="14">
    <source>
        <dbReference type="EMBL" id="GBG61470.1"/>
    </source>
</evidence>
<dbReference type="PANTHER" id="PTHR24056:SF171">
    <property type="entry name" value="CYCLIN-DEPENDENT KINASE 20"/>
    <property type="match status" value="1"/>
</dbReference>
<evidence type="ECO:0000256" key="5">
    <source>
        <dbReference type="ARBA" id="ARBA00022741"/>
    </source>
</evidence>
<evidence type="ECO:0000256" key="12">
    <source>
        <dbReference type="SAM" id="MobiDB-lite"/>
    </source>
</evidence>
<keyword evidence="7 10" id="KW-0067">ATP-binding</keyword>
<dbReference type="Gene3D" id="1.10.510.10">
    <property type="entry name" value="Transferase(Phosphotransferase) domain 1"/>
    <property type="match status" value="1"/>
</dbReference>
<dbReference type="Pfam" id="PF00069">
    <property type="entry name" value="Pkinase"/>
    <property type="match status" value="1"/>
</dbReference>
<dbReference type="SUPFAM" id="SSF56112">
    <property type="entry name" value="Protein kinase-like (PK-like)"/>
    <property type="match status" value="1"/>
</dbReference>
<dbReference type="OrthoDB" id="1732493at2759"/>
<dbReference type="Gramene" id="GBG61470">
    <property type="protein sequence ID" value="GBG61470"/>
    <property type="gene ID" value="CBR_g21814"/>
</dbReference>
<dbReference type="InterPro" id="IPR050108">
    <property type="entry name" value="CDK"/>
</dbReference>
<dbReference type="STRING" id="69332.A0A388JUL4"/>
<dbReference type="GO" id="GO:0005634">
    <property type="term" value="C:nucleus"/>
    <property type="evidence" value="ECO:0007669"/>
    <property type="project" value="TreeGrafter"/>
</dbReference>
<dbReference type="CDD" id="cd07829">
    <property type="entry name" value="STKc_CDK_like"/>
    <property type="match status" value="1"/>
</dbReference>
<dbReference type="AlphaFoldDB" id="A0A388JUL4"/>
<evidence type="ECO:0000256" key="10">
    <source>
        <dbReference type="PROSITE-ProRule" id="PRU10141"/>
    </source>
</evidence>
<sequence>MRGYGRERQHRDREWVPRRIRDDWKGQLGVRYEVLECIGEGTYGQVFRARRSSDGEIVALKRIHLQESLVSSSALSENSAVVDEISALLELDHPNVVKLLEYFEHNSAVVLVFEFLATNLAEVIKRGQEPLDEADVKGWMVQILCGLAACHDAAIIHRDLKPANLLISKGGVLKLGDFGLARVCKDGERVEFTHMLATRWYRAPELLYGARECGKGVDIWAVGCIFAELLARAPLFPGDCEIDQLSRVVKMMGIADESNWPGVSDLPDFGKILFSPPEIIPLERALPNASEGAIRLLKKMLVYSPESRVSAAEALQDEYFLTAPLPKPAADLWIPPITPQKGTTRGEGNTRHQWRATHC</sequence>
<dbReference type="PROSITE" id="PS50011">
    <property type="entry name" value="PROTEIN_KINASE_DOM"/>
    <property type="match status" value="1"/>
</dbReference>
<dbReference type="InterPro" id="IPR000719">
    <property type="entry name" value="Prot_kinase_dom"/>
</dbReference>
<organism evidence="14 15">
    <name type="scientific">Chara braunii</name>
    <name type="common">Braun's stonewort</name>
    <dbReference type="NCBI Taxonomy" id="69332"/>
    <lineage>
        <taxon>Eukaryota</taxon>
        <taxon>Viridiplantae</taxon>
        <taxon>Streptophyta</taxon>
        <taxon>Charophyceae</taxon>
        <taxon>Charales</taxon>
        <taxon>Characeae</taxon>
        <taxon>Chara</taxon>
    </lineage>
</organism>
<evidence type="ECO:0000256" key="2">
    <source>
        <dbReference type="ARBA" id="ARBA00012425"/>
    </source>
</evidence>
<dbReference type="GO" id="GO:0005524">
    <property type="term" value="F:ATP binding"/>
    <property type="evidence" value="ECO:0007669"/>
    <property type="project" value="UniProtKB-UniRule"/>
</dbReference>
<feature type="domain" description="Protein kinase" evidence="13">
    <location>
        <begin position="32"/>
        <end position="320"/>
    </location>
</feature>
<dbReference type="EMBL" id="BFEA01000020">
    <property type="protein sequence ID" value="GBG61470.1"/>
    <property type="molecule type" value="Genomic_DNA"/>
</dbReference>
<dbReference type="SMART" id="SM00220">
    <property type="entry name" value="S_TKc"/>
    <property type="match status" value="1"/>
</dbReference>
<dbReference type="InterPro" id="IPR008271">
    <property type="entry name" value="Ser/Thr_kinase_AS"/>
</dbReference>
<name>A0A388JUL4_CHABU</name>
<dbReference type="InterPro" id="IPR011009">
    <property type="entry name" value="Kinase-like_dom_sf"/>
</dbReference>
<comment type="caution">
    <text evidence="14">The sequence shown here is derived from an EMBL/GenBank/DDBJ whole genome shotgun (WGS) entry which is preliminary data.</text>
</comment>
<evidence type="ECO:0000256" key="11">
    <source>
        <dbReference type="RuleBase" id="RU000304"/>
    </source>
</evidence>
<proteinExistence type="inferred from homology"/>
<comment type="catalytic activity">
    <reaction evidence="8">
        <text>L-threonyl-[protein] + ATP = O-phospho-L-threonyl-[protein] + ADP + H(+)</text>
        <dbReference type="Rhea" id="RHEA:46608"/>
        <dbReference type="Rhea" id="RHEA-COMP:11060"/>
        <dbReference type="Rhea" id="RHEA-COMP:11605"/>
        <dbReference type="ChEBI" id="CHEBI:15378"/>
        <dbReference type="ChEBI" id="CHEBI:30013"/>
        <dbReference type="ChEBI" id="CHEBI:30616"/>
        <dbReference type="ChEBI" id="CHEBI:61977"/>
        <dbReference type="ChEBI" id="CHEBI:456216"/>
        <dbReference type="EC" id="2.7.11.22"/>
    </reaction>
</comment>
<keyword evidence="6" id="KW-0418">Kinase</keyword>
<keyword evidence="15" id="KW-1185">Reference proteome</keyword>
<evidence type="ECO:0000256" key="3">
    <source>
        <dbReference type="ARBA" id="ARBA00022527"/>
    </source>
</evidence>
<dbReference type="InterPro" id="IPR017441">
    <property type="entry name" value="Protein_kinase_ATP_BS"/>
</dbReference>
<keyword evidence="5 10" id="KW-0547">Nucleotide-binding</keyword>
<feature type="region of interest" description="Disordered" evidence="12">
    <location>
        <begin position="332"/>
        <end position="359"/>
    </location>
</feature>
<evidence type="ECO:0000259" key="13">
    <source>
        <dbReference type="PROSITE" id="PS50011"/>
    </source>
</evidence>
<dbReference type="GO" id="GO:0004693">
    <property type="term" value="F:cyclin-dependent protein serine/threonine kinase activity"/>
    <property type="evidence" value="ECO:0007669"/>
    <property type="project" value="UniProtKB-EC"/>
</dbReference>
<protein>
    <recommendedName>
        <fullName evidence="2">cyclin-dependent kinase</fullName>
        <ecNumber evidence="2">2.7.11.22</ecNumber>
    </recommendedName>
</protein>